<evidence type="ECO:0000313" key="1">
    <source>
        <dbReference type="EMBL" id="PWV74513.1"/>
    </source>
</evidence>
<sequence length="75" mass="8479">MYSPHDNPRDDVRRDEELCHIHVQFDCSAIELDFEDYHAIASSFAAAAASVGVVVTIDKNISHRDPPLPCRQLWS</sequence>
<proteinExistence type="predicted"/>
<dbReference type="Proteomes" id="UP000246410">
    <property type="component" value="Unassembled WGS sequence"/>
</dbReference>
<organism evidence="1 2">
    <name type="scientific">Nocardia neocaledoniensis</name>
    <dbReference type="NCBI Taxonomy" id="236511"/>
    <lineage>
        <taxon>Bacteria</taxon>
        <taxon>Bacillati</taxon>
        <taxon>Actinomycetota</taxon>
        <taxon>Actinomycetes</taxon>
        <taxon>Mycobacteriales</taxon>
        <taxon>Nocardiaceae</taxon>
        <taxon>Nocardia</taxon>
    </lineage>
</organism>
<accession>A0A317NHZ3</accession>
<name>A0A317NHZ3_9NOCA</name>
<evidence type="ECO:0000313" key="2">
    <source>
        <dbReference type="Proteomes" id="UP000246410"/>
    </source>
</evidence>
<comment type="caution">
    <text evidence="1">The sequence shown here is derived from an EMBL/GenBank/DDBJ whole genome shotgun (WGS) entry which is preliminary data.</text>
</comment>
<keyword evidence="2" id="KW-1185">Reference proteome</keyword>
<gene>
    <name evidence="1" type="ORF">DFR69_106324</name>
</gene>
<reference evidence="1 2" key="1">
    <citation type="submission" date="2018-05" db="EMBL/GenBank/DDBJ databases">
        <title>Genomic Encyclopedia of Type Strains, Phase IV (KMG-IV): sequencing the most valuable type-strain genomes for metagenomic binning, comparative biology and taxonomic classification.</title>
        <authorList>
            <person name="Goeker M."/>
        </authorList>
    </citation>
    <scope>NUCLEOTIDE SEQUENCE [LARGE SCALE GENOMIC DNA]</scope>
    <source>
        <strain evidence="1 2">DSM 44717</strain>
    </source>
</reference>
<dbReference type="EMBL" id="QGTL01000006">
    <property type="protein sequence ID" value="PWV74513.1"/>
    <property type="molecule type" value="Genomic_DNA"/>
</dbReference>
<dbReference type="AlphaFoldDB" id="A0A317NHZ3"/>
<protein>
    <submittedName>
        <fullName evidence="1">Uncharacterized protein</fullName>
    </submittedName>
</protein>